<evidence type="ECO:0000259" key="1">
    <source>
        <dbReference type="Pfam" id="PF00501"/>
    </source>
</evidence>
<gene>
    <name evidence="2" type="ORF">FY004_40255</name>
</gene>
<dbReference type="InterPro" id="IPR020845">
    <property type="entry name" value="AMP-binding_CS"/>
</dbReference>
<comment type="caution">
    <text evidence="2">The sequence shown here is derived from an EMBL/GenBank/DDBJ whole genome shotgun (WGS) entry which is preliminary data.</text>
</comment>
<feature type="domain" description="AMP-dependent synthetase/ligase" evidence="1">
    <location>
        <begin position="4"/>
        <end position="265"/>
    </location>
</feature>
<keyword evidence="3" id="KW-1185">Reference proteome</keyword>
<dbReference type="GO" id="GO:0005829">
    <property type="term" value="C:cytosol"/>
    <property type="evidence" value="ECO:0007669"/>
    <property type="project" value="TreeGrafter"/>
</dbReference>
<dbReference type="AlphaFoldDB" id="A0A5D4H570"/>
<name>A0A5D4H570_9ACTN</name>
<dbReference type="GO" id="GO:0043041">
    <property type="term" value="P:amino acid activation for nonribosomal peptide biosynthetic process"/>
    <property type="evidence" value="ECO:0007669"/>
    <property type="project" value="TreeGrafter"/>
</dbReference>
<dbReference type="PANTHER" id="PTHR45527">
    <property type="entry name" value="NONRIBOSOMAL PEPTIDE SYNTHETASE"/>
    <property type="match status" value="1"/>
</dbReference>
<accession>A0A5D4H570</accession>
<dbReference type="Pfam" id="PF00501">
    <property type="entry name" value="AMP-binding"/>
    <property type="match status" value="1"/>
</dbReference>
<sequence length="270" mass="28705">MACEGEVVSYAGLNARANRLARWLAERGAGPEAFVAVDMPRGIDAVTALLGTLKSGAAYVPLDPDHPAERTAHILADAAPALHLTGLDELGLDGYSEDNLTDSERGGPLDARQPAYLLYTSGSTGRPKGAVIEHQALACYLAHARATYTAAAQSTLLHSPLAFDHTGTALWTPLTTGGTLHIGNLDEHTEHTPRPALLKATPSHLPLLNSLPDSASPTHTLILGGEPLHGHHLEHWRQRHPQVTIINAYGPTETTITATEHHLTPDQPTP</sequence>
<feature type="non-terminal residue" evidence="2">
    <location>
        <position position="270"/>
    </location>
</feature>
<dbReference type="EMBL" id="VSZQ01000672">
    <property type="protein sequence ID" value="TYR33960.1"/>
    <property type="molecule type" value="Genomic_DNA"/>
</dbReference>
<evidence type="ECO:0000313" key="2">
    <source>
        <dbReference type="EMBL" id="TYR33960.1"/>
    </source>
</evidence>
<proteinExistence type="predicted"/>
<dbReference type="Gene3D" id="3.40.50.980">
    <property type="match status" value="2"/>
</dbReference>
<reference evidence="2 3" key="1">
    <citation type="submission" date="2019-08" db="EMBL/GenBank/DDBJ databases">
        <title>Draft genome for granaticin producer strain Streptomyces parvus C05.</title>
        <authorList>
            <person name="Gonzalez-Pimentel J.L."/>
        </authorList>
    </citation>
    <scope>NUCLEOTIDE SEQUENCE [LARGE SCALE GENOMIC DNA]</scope>
    <source>
        <strain evidence="2 3">C05</strain>
    </source>
</reference>
<organism evidence="2 3">
    <name type="scientific">Streptomyces parvus</name>
    <dbReference type="NCBI Taxonomy" id="66428"/>
    <lineage>
        <taxon>Bacteria</taxon>
        <taxon>Bacillati</taxon>
        <taxon>Actinomycetota</taxon>
        <taxon>Actinomycetes</taxon>
        <taxon>Kitasatosporales</taxon>
        <taxon>Streptomycetaceae</taxon>
        <taxon>Streptomyces</taxon>
    </lineage>
</organism>
<dbReference type="GO" id="GO:0044550">
    <property type="term" value="P:secondary metabolite biosynthetic process"/>
    <property type="evidence" value="ECO:0007669"/>
    <property type="project" value="TreeGrafter"/>
</dbReference>
<dbReference type="InterPro" id="IPR000873">
    <property type="entry name" value="AMP-dep_synth/lig_dom"/>
</dbReference>
<protein>
    <submittedName>
        <fullName evidence="2">Amino acid adenylation domain-containing protein</fullName>
    </submittedName>
</protein>
<dbReference type="SUPFAM" id="SSF56801">
    <property type="entry name" value="Acetyl-CoA synthetase-like"/>
    <property type="match status" value="1"/>
</dbReference>
<evidence type="ECO:0000313" key="3">
    <source>
        <dbReference type="Proteomes" id="UP000323242"/>
    </source>
</evidence>
<dbReference type="PANTHER" id="PTHR45527:SF1">
    <property type="entry name" value="FATTY ACID SYNTHASE"/>
    <property type="match status" value="1"/>
</dbReference>
<dbReference type="GO" id="GO:0031177">
    <property type="term" value="F:phosphopantetheine binding"/>
    <property type="evidence" value="ECO:0007669"/>
    <property type="project" value="TreeGrafter"/>
</dbReference>
<dbReference type="PROSITE" id="PS00455">
    <property type="entry name" value="AMP_BINDING"/>
    <property type="match status" value="1"/>
</dbReference>
<dbReference type="Proteomes" id="UP000323242">
    <property type="component" value="Unassembled WGS sequence"/>
</dbReference>